<dbReference type="FunFam" id="3.40.309.10:FF:000003">
    <property type="entry name" value="Aldehyde dehydrogenase"/>
    <property type="match status" value="1"/>
</dbReference>
<evidence type="ECO:0000256" key="4">
    <source>
        <dbReference type="PIRNR" id="PIRNR036492"/>
    </source>
</evidence>
<reference evidence="9 10" key="1">
    <citation type="submission" date="2020-12" db="EMBL/GenBank/DDBJ databases">
        <title>FDA dAtabase for Regulatory Grade micrObial Sequences (FDA-ARGOS): Supporting development and validation of Infectious Disease Dx tests.</title>
        <authorList>
            <person name="Sproer C."/>
            <person name="Gronow S."/>
            <person name="Severitt S."/>
            <person name="Schroder I."/>
            <person name="Tallon L."/>
            <person name="Sadzewicz L."/>
            <person name="Zhao X."/>
            <person name="Boylan J."/>
            <person name="Ott S."/>
            <person name="Bowen H."/>
            <person name="Vavikolanu K."/>
            <person name="Mehta A."/>
            <person name="Aluvathingal J."/>
            <person name="Nadendla S."/>
            <person name="Lowell S."/>
            <person name="Myers T."/>
            <person name="Yan Y."/>
            <person name="Sichtig H."/>
        </authorList>
    </citation>
    <scope>NUCLEOTIDE SEQUENCE [LARGE SCALE GENOMIC DNA]</scope>
    <source>
        <strain evidence="9 10">FDAARGOS_988</strain>
    </source>
</reference>
<evidence type="ECO:0000259" key="8">
    <source>
        <dbReference type="Pfam" id="PF00171"/>
    </source>
</evidence>
<dbReference type="InterPro" id="IPR012394">
    <property type="entry name" value="Aldehyde_DH_NAD(P)"/>
</dbReference>
<dbReference type="GO" id="GO:0006081">
    <property type="term" value="P:aldehyde metabolic process"/>
    <property type="evidence" value="ECO:0007669"/>
    <property type="project" value="InterPro"/>
</dbReference>
<evidence type="ECO:0000256" key="2">
    <source>
        <dbReference type="ARBA" id="ARBA00023002"/>
    </source>
</evidence>
<evidence type="ECO:0000256" key="1">
    <source>
        <dbReference type="ARBA" id="ARBA00009986"/>
    </source>
</evidence>
<dbReference type="PANTHER" id="PTHR43570:SF16">
    <property type="entry name" value="ALDEHYDE DEHYDROGENASE TYPE III, ISOFORM Q"/>
    <property type="match status" value="1"/>
</dbReference>
<dbReference type="InterPro" id="IPR016163">
    <property type="entry name" value="Ald_DH_C"/>
</dbReference>
<dbReference type="InterPro" id="IPR016160">
    <property type="entry name" value="Ald_DH_CS_CYS"/>
</dbReference>
<dbReference type="PANTHER" id="PTHR43570">
    <property type="entry name" value="ALDEHYDE DEHYDROGENASE"/>
    <property type="match status" value="1"/>
</dbReference>
<dbReference type="InterPro" id="IPR029510">
    <property type="entry name" value="Ald_DH_CS_GLU"/>
</dbReference>
<name>A0A7T4F024_9FIRM</name>
<dbReference type="FunFam" id="3.40.605.10:FF:000004">
    <property type="entry name" value="Aldehyde dehydrogenase"/>
    <property type="match status" value="1"/>
</dbReference>
<evidence type="ECO:0000256" key="7">
    <source>
        <dbReference type="RuleBase" id="RU003345"/>
    </source>
</evidence>
<dbReference type="InterPro" id="IPR016162">
    <property type="entry name" value="Ald_DH_N"/>
</dbReference>
<comment type="similarity">
    <text evidence="1 4 7">Belongs to the aldehyde dehydrogenase family.</text>
</comment>
<dbReference type="GO" id="GO:0005737">
    <property type="term" value="C:cytoplasm"/>
    <property type="evidence" value="ECO:0007669"/>
    <property type="project" value="TreeGrafter"/>
</dbReference>
<sequence>MKELEKIINEQKIFFRTGLTNTEDFRKKALITLKNSIDKYKEEIIYALKMDLNKSSTESYISEIASAYAEIDFSLKNLSDWMKDTREITNMEAMPAKSFTRYEPLGVTLIISPWNYPFLLAINPIVNAISSGNTVILKTSKKSSYTSKIIKKLLDESFDRAFIYCVDNEKVSHDELLSYKYDHIFFTGSQKVGKIIMKKASENLTKVTLELGGKSPCIVDESANLKFAAKRIIWGKLLNSGQTCVAPDYLLVHKDVKKELLRLMKQTILEFYGDRALENPDYPRIIDKNSFERLINLMEGQNIYTGGLYNSKTLKIEPTIIDDVDFVNKIMQEEIFGPILPVIEYDDIFKVIEKLKFMDKPLSMYIFSEDQEHIDRLTYDLSSGGVCINDTIMHLTNPNLEFGGVGESGMGGYHGKFGFMNFSNRKSIMIRSNNIDIKIKYPPYSKGQEKIIKKIFK</sequence>
<feature type="domain" description="Aldehyde dehydrogenase" evidence="8">
    <location>
        <begin position="26"/>
        <end position="428"/>
    </location>
</feature>
<dbReference type="PROSITE" id="PS00070">
    <property type="entry name" value="ALDEHYDE_DEHYDR_CYS"/>
    <property type="match status" value="1"/>
</dbReference>
<dbReference type="InterPro" id="IPR015590">
    <property type="entry name" value="Aldehyde_DH_dom"/>
</dbReference>
<keyword evidence="3" id="KW-0520">NAD</keyword>
<dbReference type="SUPFAM" id="SSF53720">
    <property type="entry name" value="ALDH-like"/>
    <property type="match status" value="1"/>
</dbReference>
<evidence type="ECO:0000256" key="3">
    <source>
        <dbReference type="ARBA" id="ARBA00023027"/>
    </source>
</evidence>
<evidence type="ECO:0000313" key="10">
    <source>
        <dbReference type="Proteomes" id="UP000595276"/>
    </source>
</evidence>
<dbReference type="Gene3D" id="3.40.605.10">
    <property type="entry name" value="Aldehyde Dehydrogenase, Chain A, domain 1"/>
    <property type="match status" value="1"/>
</dbReference>
<dbReference type="PROSITE" id="PS00687">
    <property type="entry name" value="ALDEHYDE_DEHYDR_GLU"/>
    <property type="match status" value="1"/>
</dbReference>
<evidence type="ECO:0000256" key="6">
    <source>
        <dbReference type="PROSITE-ProRule" id="PRU10007"/>
    </source>
</evidence>
<proteinExistence type="inferred from homology"/>
<evidence type="ECO:0000313" key="9">
    <source>
        <dbReference type="EMBL" id="QQB61296.1"/>
    </source>
</evidence>
<organism evidence="9 10">
    <name type="scientific">Anaerococcus vaginalis</name>
    <dbReference type="NCBI Taxonomy" id="33037"/>
    <lineage>
        <taxon>Bacteria</taxon>
        <taxon>Bacillati</taxon>
        <taxon>Bacillota</taxon>
        <taxon>Tissierellia</taxon>
        <taxon>Tissierellales</taxon>
        <taxon>Peptoniphilaceae</taxon>
        <taxon>Anaerococcus</taxon>
    </lineage>
</organism>
<dbReference type="AlphaFoldDB" id="A0A7T4F024"/>
<dbReference type="GeneID" id="79022198"/>
<keyword evidence="2 4" id="KW-0560">Oxidoreductase</keyword>
<feature type="active site" evidence="5 6">
    <location>
        <position position="210"/>
    </location>
</feature>
<dbReference type="GO" id="GO:0004029">
    <property type="term" value="F:aldehyde dehydrogenase (NAD+) activity"/>
    <property type="evidence" value="ECO:0007669"/>
    <property type="project" value="TreeGrafter"/>
</dbReference>
<dbReference type="Pfam" id="PF00171">
    <property type="entry name" value="Aldedh"/>
    <property type="match status" value="1"/>
</dbReference>
<accession>A0A7T4F024</accession>
<dbReference type="Gene3D" id="3.40.309.10">
    <property type="entry name" value="Aldehyde Dehydrogenase, Chain A, domain 2"/>
    <property type="match status" value="1"/>
</dbReference>
<dbReference type="RefSeq" id="WP_004838963.1">
    <property type="nucleotide sequence ID" value="NZ_CP066014.1"/>
</dbReference>
<dbReference type="EMBL" id="CP066014">
    <property type="protein sequence ID" value="QQB61296.1"/>
    <property type="molecule type" value="Genomic_DNA"/>
</dbReference>
<dbReference type="PIRSF" id="PIRSF036492">
    <property type="entry name" value="ALDH"/>
    <property type="match status" value="1"/>
</dbReference>
<evidence type="ECO:0000256" key="5">
    <source>
        <dbReference type="PIRSR" id="PIRSR036492-1"/>
    </source>
</evidence>
<dbReference type="InterPro" id="IPR016161">
    <property type="entry name" value="Ald_DH/histidinol_DH"/>
</dbReference>
<dbReference type="Proteomes" id="UP000595276">
    <property type="component" value="Chromosome"/>
</dbReference>
<dbReference type="KEGG" id="avg:I6H45_05590"/>
<gene>
    <name evidence="9" type="ORF">I6H45_05590</name>
</gene>
<protein>
    <recommendedName>
        <fullName evidence="4">Aldehyde dehydrogenase</fullName>
    </recommendedName>
</protein>
<feature type="active site" evidence="5">
    <location>
        <position position="244"/>
    </location>
</feature>